<organism evidence="5 6">
    <name type="scientific">Methylorubrum extorquens</name>
    <name type="common">Methylobacterium dichloromethanicum</name>
    <name type="synonym">Methylobacterium extorquens</name>
    <dbReference type="NCBI Taxonomy" id="408"/>
    <lineage>
        <taxon>Bacteria</taxon>
        <taxon>Pseudomonadati</taxon>
        <taxon>Pseudomonadota</taxon>
        <taxon>Alphaproteobacteria</taxon>
        <taxon>Hyphomicrobiales</taxon>
        <taxon>Methylobacteriaceae</taxon>
        <taxon>Methylorubrum</taxon>
    </lineage>
</organism>
<dbReference type="Proteomes" id="UP000233769">
    <property type="component" value="Chromosome tk0001"/>
</dbReference>
<dbReference type="GO" id="GO:0000976">
    <property type="term" value="F:transcription cis-regulatory region binding"/>
    <property type="evidence" value="ECO:0007669"/>
    <property type="project" value="TreeGrafter"/>
</dbReference>
<dbReference type="AlphaFoldDB" id="A0A2N9AYV9"/>
<feature type="domain" description="HTH araC/xylS-type" evidence="4">
    <location>
        <begin position="263"/>
        <end position="361"/>
    </location>
</feature>
<reference evidence="6" key="1">
    <citation type="submission" date="2017-10" db="EMBL/GenBank/DDBJ databases">
        <authorList>
            <person name="Regsiter A."/>
            <person name="William W."/>
        </authorList>
    </citation>
    <scope>NUCLEOTIDE SEQUENCE [LARGE SCALE GENOMIC DNA]</scope>
</reference>
<dbReference type="Pfam" id="PF12833">
    <property type="entry name" value="HTH_18"/>
    <property type="match status" value="1"/>
</dbReference>
<gene>
    <name evidence="5" type="ORF">TK0001_5919</name>
</gene>
<dbReference type="Pfam" id="PF12625">
    <property type="entry name" value="Arabinose_bd"/>
    <property type="match status" value="1"/>
</dbReference>
<dbReference type="SUPFAM" id="SSF46689">
    <property type="entry name" value="Homeodomain-like"/>
    <property type="match status" value="1"/>
</dbReference>
<evidence type="ECO:0000256" key="1">
    <source>
        <dbReference type="ARBA" id="ARBA00023015"/>
    </source>
</evidence>
<dbReference type="InterPro" id="IPR032687">
    <property type="entry name" value="AraC-type_N"/>
</dbReference>
<sequence>MPVLSSDKLLLSERKVTSPAIANLSETDQSAPAGYVNLRVVQEICAVLTKLGVNSHALVAEANLEPRLLAGGRSFVSFAALSRLMAFGAPHTHCPHLGLLVGQRTTLRSLGLLGLLLRNSETVGDALRALETHLSLYNRGAAIGLGVYSDIAVLTYASHEGEAEVAGLHGERALAKATNILRALCGPSWAPLEVLLPRSVPHDGAPYKTFFRAPVRFNQDAAALVFPTSLLQQRIENADPALRRKVEDRLRRHAAAERCTLTDELRLYLGAAVTRQRCRAMRVARLRMIGRRTLSRRLKAEGTSFKQLANEAQFRVARQLLADTSMSIAQISAVLDFSEPAAFTHAFRRWAGMTPSTWRLEAAMAIRRLTRPKPKGC</sequence>
<dbReference type="PANTHER" id="PTHR47894">
    <property type="entry name" value="HTH-TYPE TRANSCRIPTIONAL REGULATOR GADX"/>
    <property type="match status" value="1"/>
</dbReference>
<dbReference type="Gene3D" id="1.10.10.60">
    <property type="entry name" value="Homeodomain-like"/>
    <property type="match status" value="1"/>
</dbReference>
<name>A0A2N9AYV9_METEX</name>
<dbReference type="GO" id="GO:0005829">
    <property type="term" value="C:cytosol"/>
    <property type="evidence" value="ECO:0007669"/>
    <property type="project" value="TreeGrafter"/>
</dbReference>
<evidence type="ECO:0000256" key="2">
    <source>
        <dbReference type="ARBA" id="ARBA00023125"/>
    </source>
</evidence>
<keyword evidence="2" id="KW-0238">DNA-binding</keyword>
<dbReference type="EMBL" id="LT962688">
    <property type="protein sequence ID" value="SOR32478.1"/>
    <property type="molecule type" value="Genomic_DNA"/>
</dbReference>
<evidence type="ECO:0000313" key="6">
    <source>
        <dbReference type="Proteomes" id="UP000233769"/>
    </source>
</evidence>
<evidence type="ECO:0000256" key="3">
    <source>
        <dbReference type="ARBA" id="ARBA00023163"/>
    </source>
</evidence>
<keyword evidence="3" id="KW-0804">Transcription</keyword>
<dbReference type="InterPro" id="IPR009057">
    <property type="entry name" value="Homeodomain-like_sf"/>
</dbReference>
<dbReference type="SMART" id="SM00342">
    <property type="entry name" value="HTH_ARAC"/>
    <property type="match status" value="1"/>
</dbReference>
<dbReference type="PANTHER" id="PTHR47894:SF4">
    <property type="entry name" value="HTH-TYPE TRANSCRIPTIONAL REGULATOR GADX"/>
    <property type="match status" value="1"/>
</dbReference>
<proteinExistence type="predicted"/>
<evidence type="ECO:0000313" key="5">
    <source>
        <dbReference type="EMBL" id="SOR32478.1"/>
    </source>
</evidence>
<keyword evidence="1" id="KW-0805">Transcription regulation</keyword>
<accession>A0A2N9AYV9</accession>
<protein>
    <submittedName>
        <fullName evidence="5">Helix-turn-helix-domain containing protein AraC type</fullName>
    </submittedName>
</protein>
<dbReference type="InterPro" id="IPR018060">
    <property type="entry name" value="HTH_AraC"/>
</dbReference>
<dbReference type="PROSITE" id="PS01124">
    <property type="entry name" value="HTH_ARAC_FAMILY_2"/>
    <property type="match status" value="1"/>
</dbReference>
<dbReference type="GO" id="GO:0003700">
    <property type="term" value="F:DNA-binding transcription factor activity"/>
    <property type="evidence" value="ECO:0007669"/>
    <property type="project" value="InterPro"/>
</dbReference>
<evidence type="ECO:0000259" key="4">
    <source>
        <dbReference type="PROSITE" id="PS01124"/>
    </source>
</evidence>